<sequence length="224" mass="23035">MTPELPLRLLAFLYLLSASPAATALCVARNASDSVPLPTPSSPSSNANIIHPSPTRRNPQASAQPGPSFPVAADAIAALCGKTDYPDVCVSWVRQLGGSVGGGPAHDALGVLSLQMQACRAKVDAARAEVSAAVVKPGTDPRTASNLQVCSDSYDDAVDNLDDAEAAVKANDKGTMNSMLSALVTDFSTCEDSFSEMNAKSPQAATDDLLTKMASNCLALASLL</sequence>
<dbReference type="EMBL" id="JACMSC010000018">
    <property type="protein sequence ID" value="KAG6476155.1"/>
    <property type="molecule type" value="Genomic_DNA"/>
</dbReference>
<evidence type="ECO:0000256" key="1">
    <source>
        <dbReference type="SAM" id="MobiDB-lite"/>
    </source>
</evidence>
<dbReference type="Proteomes" id="UP000734854">
    <property type="component" value="Unassembled WGS sequence"/>
</dbReference>
<keyword evidence="5" id="KW-1185">Reference proteome</keyword>
<name>A0A8J5EXC1_ZINOF</name>
<keyword evidence="2" id="KW-0732">Signal</keyword>
<gene>
    <name evidence="4" type="ORF">ZIOFF_065391</name>
</gene>
<dbReference type="GO" id="GO:0004857">
    <property type="term" value="F:enzyme inhibitor activity"/>
    <property type="evidence" value="ECO:0007669"/>
    <property type="project" value="InterPro"/>
</dbReference>
<feature type="domain" description="Pectinesterase inhibitor" evidence="3">
    <location>
        <begin position="71"/>
        <end position="220"/>
    </location>
</feature>
<evidence type="ECO:0000313" key="4">
    <source>
        <dbReference type="EMBL" id="KAG6476155.1"/>
    </source>
</evidence>
<feature type="region of interest" description="Disordered" evidence="1">
    <location>
        <begin position="34"/>
        <end position="67"/>
    </location>
</feature>
<dbReference type="Pfam" id="PF04043">
    <property type="entry name" value="PMEI"/>
    <property type="match status" value="1"/>
</dbReference>
<dbReference type="CDD" id="cd15800">
    <property type="entry name" value="PMEI-like_2"/>
    <property type="match status" value="1"/>
</dbReference>
<dbReference type="InterPro" id="IPR051955">
    <property type="entry name" value="PME_Inhibitor"/>
</dbReference>
<dbReference type="AlphaFoldDB" id="A0A8J5EXC1"/>
<dbReference type="PANTHER" id="PTHR31080:SF68">
    <property type="entry name" value="PLANT INVERTASE_PECTIN METHYLESTERASE INHIBITOR SUPERFAMILY PROTEIN"/>
    <property type="match status" value="1"/>
</dbReference>
<feature type="chain" id="PRO_5035290336" description="Pectinesterase inhibitor domain-containing protein" evidence="2">
    <location>
        <begin position="25"/>
        <end position="224"/>
    </location>
</feature>
<evidence type="ECO:0000256" key="2">
    <source>
        <dbReference type="SAM" id="SignalP"/>
    </source>
</evidence>
<reference evidence="4 5" key="1">
    <citation type="submission" date="2020-08" db="EMBL/GenBank/DDBJ databases">
        <title>Plant Genome Project.</title>
        <authorList>
            <person name="Zhang R.-G."/>
        </authorList>
    </citation>
    <scope>NUCLEOTIDE SEQUENCE [LARGE SCALE GENOMIC DNA]</scope>
    <source>
        <tissue evidence="4">Rhizome</tissue>
    </source>
</reference>
<dbReference type="OrthoDB" id="770764at2759"/>
<dbReference type="InterPro" id="IPR006501">
    <property type="entry name" value="Pectinesterase_inhib_dom"/>
</dbReference>
<evidence type="ECO:0000259" key="3">
    <source>
        <dbReference type="SMART" id="SM00856"/>
    </source>
</evidence>
<feature type="compositionally biased region" description="Polar residues" evidence="1">
    <location>
        <begin position="55"/>
        <end position="65"/>
    </location>
</feature>
<dbReference type="PANTHER" id="PTHR31080">
    <property type="entry name" value="PECTINESTERASE INHIBITOR-LIKE"/>
    <property type="match status" value="1"/>
</dbReference>
<dbReference type="FunFam" id="1.20.140.40:FF:000003">
    <property type="entry name" value="Invertase/pectin methylesterase inhibitor family protein"/>
    <property type="match status" value="1"/>
</dbReference>
<proteinExistence type="predicted"/>
<protein>
    <recommendedName>
        <fullName evidence="3">Pectinesterase inhibitor domain-containing protein</fullName>
    </recommendedName>
</protein>
<dbReference type="NCBIfam" id="TIGR01614">
    <property type="entry name" value="PME_inhib"/>
    <property type="match status" value="1"/>
</dbReference>
<organism evidence="4 5">
    <name type="scientific">Zingiber officinale</name>
    <name type="common">Ginger</name>
    <name type="synonym">Amomum zingiber</name>
    <dbReference type="NCBI Taxonomy" id="94328"/>
    <lineage>
        <taxon>Eukaryota</taxon>
        <taxon>Viridiplantae</taxon>
        <taxon>Streptophyta</taxon>
        <taxon>Embryophyta</taxon>
        <taxon>Tracheophyta</taxon>
        <taxon>Spermatophyta</taxon>
        <taxon>Magnoliopsida</taxon>
        <taxon>Liliopsida</taxon>
        <taxon>Zingiberales</taxon>
        <taxon>Zingiberaceae</taxon>
        <taxon>Zingiber</taxon>
    </lineage>
</organism>
<feature type="compositionally biased region" description="Low complexity" evidence="1">
    <location>
        <begin position="34"/>
        <end position="53"/>
    </location>
</feature>
<evidence type="ECO:0000313" key="5">
    <source>
        <dbReference type="Proteomes" id="UP000734854"/>
    </source>
</evidence>
<accession>A0A8J5EXC1</accession>
<comment type="caution">
    <text evidence="4">The sequence shown here is derived from an EMBL/GenBank/DDBJ whole genome shotgun (WGS) entry which is preliminary data.</text>
</comment>
<feature type="signal peptide" evidence="2">
    <location>
        <begin position="1"/>
        <end position="24"/>
    </location>
</feature>
<dbReference type="SMART" id="SM00856">
    <property type="entry name" value="PMEI"/>
    <property type="match status" value="1"/>
</dbReference>